<dbReference type="EMBL" id="JANARS010000003">
    <property type="protein sequence ID" value="MCP3421691.1"/>
    <property type="molecule type" value="Genomic_DNA"/>
</dbReference>
<name>A0ABT1KWR3_9ACTN</name>
<dbReference type="InterPro" id="IPR011009">
    <property type="entry name" value="Kinase-like_dom_sf"/>
</dbReference>
<protein>
    <submittedName>
        <fullName evidence="2">Aminoglycoside phosphotransferase family protein</fullName>
    </submittedName>
</protein>
<keyword evidence="3" id="KW-1185">Reference proteome</keyword>
<gene>
    <name evidence="2" type="ORF">NCI01_07790</name>
</gene>
<sequence length="314" mass="33541">MLDPTHAGVIAERFGLGPDARLRGPVASGRLGDVWQLVTARGRFAVKHAHVPVSVEDAELDARYQDVVRAAGVPMPAVVRTGAGTVLADVGGAHVRVYEWVDVLPADQRLEPGRVGRLLASIHAAAVPTTSPVDGWYVDPVGAGAWQELLGRLRSAGAPFAGRLPTRLPEVLEAEGILTPPLAATVCHRDLWADNVRRTPRGGLVVLDWENSGPGDVNGELGCALFEYGLGEPERMRSLYDAYVGAGGPGRLTDRGDLTMLVAQLGHILQIGCERWLASSTDPDRAHNAAWVREVLDEPVTLEVVDRIVLAINA</sequence>
<proteinExistence type="predicted"/>
<evidence type="ECO:0000313" key="2">
    <source>
        <dbReference type="EMBL" id="MCP3421691.1"/>
    </source>
</evidence>
<feature type="domain" description="Aminoglycoside phosphotransferase" evidence="1">
    <location>
        <begin position="25"/>
        <end position="248"/>
    </location>
</feature>
<dbReference type="Proteomes" id="UP001204524">
    <property type="component" value="Unassembled WGS sequence"/>
</dbReference>
<comment type="caution">
    <text evidence="2">The sequence shown here is derived from an EMBL/GenBank/DDBJ whole genome shotgun (WGS) entry which is preliminary data.</text>
</comment>
<dbReference type="Pfam" id="PF01636">
    <property type="entry name" value="APH"/>
    <property type="match status" value="1"/>
</dbReference>
<organism evidence="2 3">
    <name type="scientific">Nocardioides pinisoli</name>
    <dbReference type="NCBI Taxonomy" id="2950279"/>
    <lineage>
        <taxon>Bacteria</taxon>
        <taxon>Bacillati</taxon>
        <taxon>Actinomycetota</taxon>
        <taxon>Actinomycetes</taxon>
        <taxon>Propionibacteriales</taxon>
        <taxon>Nocardioidaceae</taxon>
        <taxon>Nocardioides</taxon>
    </lineage>
</organism>
<dbReference type="InterPro" id="IPR002575">
    <property type="entry name" value="Aminoglycoside_PTrfase"/>
</dbReference>
<evidence type="ECO:0000259" key="1">
    <source>
        <dbReference type="Pfam" id="PF01636"/>
    </source>
</evidence>
<dbReference type="Gene3D" id="3.90.1200.10">
    <property type="match status" value="1"/>
</dbReference>
<accession>A0ABT1KWR3</accession>
<reference evidence="2 3" key="1">
    <citation type="submission" date="2022-06" db="EMBL/GenBank/DDBJ databases">
        <authorList>
            <person name="So Y."/>
        </authorList>
    </citation>
    <scope>NUCLEOTIDE SEQUENCE [LARGE SCALE GENOMIC DNA]</scope>
    <source>
        <strain evidence="2 3">STR3</strain>
    </source>
</reference>
<evidence type="ECO:0000313" key="3">
    <source>
        <dbReference type="Proteomes" id="UP001204524"/>
    </source>
</evidence>
<dbReference type="RefSeq" id="WP_254180912.1">
    <property type="nucleotide sequence ID" value="NZ_JANARS010000003.1"/>
</dbReference>
<dbReference type="SUPFAM" id="SSF56112">
    <property type="entry name" value="Protein kinase-like (PK-like)"/>
    <property type="match status" value="1"/>
</dbReference>